<name>D9SUL3_CLOC7</name>
<dbReference type="PANTHER" id="PTHR30303:SF0">
    <property type="entry name" value="CARBAMOYL DEHYDRATASE HYPE"/>
    <property type="match status" value="1"/>
</dbReference>
<dbReference type="GO" id="GO:0051604">
    <property type="term" value="P:protein maturation"/>
    <property type="evidence" value="ECO:0007669"/>
    <property type="project" value="TreeGrafter"/>
</dbReference>
<dbReference type="eggNOG" id="COG0309">
    <property type="taxonomic scope" value="Bacteria"/>
</dbReference>
<dbReference type="InterPro" id="IPR016188">
    <property type="entry name" value="PurM-like_N"/>
</dbReference>
<feature type="domain" description="PurM-like N-terminal" evidence="2">
    <location>
        <begin position="45"/>
        <end position="147"/>
    </location>
</feature>
<dbReference type="CDD" id="cd02197">
    <property type="entry name" value="HypE"/>
    <property type="match status" value="1"/>
</dbReference>
<gene>
    <name evidence="4" type="ordered locus">Clocel_1162</name>
</gene>
<evidence type="ECO:0000313" key="5">
    <source>
        <dbReference type="Proteomes" id="UP000002730"/>
    </source>
</evidence>
<dbReference type="Pfam" id="PF00586">
    <property type="entry name" value="AIRS"/>
    <property type="match status" value="1"/>
</dbReference>
<dbReference type="KEGG" id="ccb:Clocel_1162"/>
<dbReference type="RefSeq" id="WP_010076228.1">
    <property type="nucleotide sequence ID" value="NC_014393.1"/>
</dbReference>
<evidence type="ECO:0000259" key="2">
    <source>
        <dbReference type="Pfam" id="PF00586"/>
    </source>
</evidence>
<dbReference type="NCBIfam" id="TIGR02124">
    <property type="entry name" value="hypE"/>
    <property type="match status" value="1"/>
</dbReference>
<evidence type="ECO:0000313" key="4">
    <source>
        <dbReference type="EMBL" id="ADL50918.1"/>
    </source>
</evidence>
<dbReference type="OrthoDB" id="9801934at2"/>
<evidence type="ECO:0000256" key="1">
    <source>
        <dbReference type="ARBA" id="ARBA00006243"/>
    </source>
</evidence>
<proteinExistence type="inferred from homology"/>
<dbReference type="InterPro" id="IPR036921">
    <property type="entry name" value="PurM-like_N_sf"/>
</dbReference>
<dbReference type="InterPro" id="IPR010918">
    <property type="entry name" value="PurM-like_C_dom"/>
</dbReference>
<dbReference type="SUPFAM" id="SSF56042">
    <property type="entry name" value="PurM C-terminal domain-like"/>
    <property type="match status" value="1"/>
</dbReference>
<sequence>MGIITLAHGSGGKSTHELIGKIFYRYFNNEVLLQQGDSSIVNNLAGKIAVTTDSYIVSPMFFPGGDIGKLSVCGTVNDLAVSGAKPLYITAGFIIEEGLEINTLEKVVISMSETAKSCGVKIIAGDTKVVEKGKGDKLYINTTGLGIFEKGYEISDKGIEAGDKVIVSGTLGDHGMTILSQREEINFETEIQSDCCSLQWLIKDILEVSSNIKFIRDITRGGLATTLNEAVVDTKHSIIIEEKSILVREDVKFLCEILGLDPLYIANEGKAMVIVSKEDAAKVLFTMRKNPQGKDSQVIGEIVKDDKGMVFVKTHINGTRVVGMAEGELIPRIC</sequence>
<dbReference type="Pfam" id="PF02769">
    <property type="entry name" value="AIRS_C"/>
    <property type="match status" value="1"/>
</dbReference>
<dbReference type="Proteomes" id="UP000002730">
    <property type="component" value="Chromosome"/>
</dbReference>
<keyword evidence="5" id="KW-1185">Reference proteome</keyword>
<dbReference type="Gene3D" id="3.90.650.10">
    <property type="entry name" value="PurM-like C-terminal domain"/>
    <property type="match status" value="1"/>
</dbReference>
<dbReference type="STRING" id="573061.Clocel_1162"/>
<dbReference type="AlphaFoldDB" id="D9SUL3"/>
<dbReference type="SUPFAM" id="SSF55326">
    <property type="entry name" value="PurM N-terminal domain-like"/>
    <property type="match status" value="1"/>
</dbReference>
<comment type="similarity">
    <text evidence="1">Belongs to the HypE family.</text>
</comment>
<organism evidence="4 5">
    <name type="scientific">Clostridium cellulovorans (strain ATCC 35296 / DSM 3052 / OCM 3 / 743B)</name>
    <dbReference type="NCBI Taxonomy" id="573061"/>
    <lineage>
        <taxon>Bacteria</taxon>
        <taxon>Bacillati</taxon>
        <taxon>Bacillota</taxon>
        <taxon>Clostridia</taxon>
        <taxon>Eubacteriales</taxon>
        <taxon>Clostridiaceae</taxon>
        <taxon>Clostridium</taxon>
    </lineage>
</organism>
<reference evidence="4 5" key="1">
    <citation type="submission" date="2010-08" db="EMBL/GenBank/DDBJ databases">
        <title>Complete sequence of Clostridium cellulovorans 743B.</title>
        <authorList>
            <consortium name="US DOE Joint Genome Institute"/>
            <person name="Lucas S."/>
            <person name="Copeland A."/>
            <person name="Lapidus A."/>
            <person name="Cheng J.-F."/>
            <person name="Bruce D."/>
            <person name="Goodwin L."/>
            <person name="Pitluck S."/>
            <person name="Chertkov O."/>
            <person name="Detter J.C."/>
            <person name="Han C."/>
            <person name="Tapia R."/>
            <person name="Land M."/>
            <person name="Hauser L."/>
            <person name="Chang Y.-J."/>
            <person name="Jeffries C."/>
            <person name="Kyrpides N."/>
            <person name="Ivanova N."/>
            <person name="Mikhailova N."/>
            <person name="Hemme C.L."/>
            <person name="Woyke T."/>
        </authorList>
    </citation>
    <scope>NUCLEOTIDE SEQUENCE [LARGE SCALE GENOMIC DNA]</scope>
    <source>
        <strain evidence="5">ATCC 35296 / DSM 3052 / OCM 3 / 743B</strain>
    </source>
</reference>
<dbReference type="InterPro" id="IPR036676">
    <property type="entry name" value="PurM-like_C_sf"/>
</dbReference>
<dbReference type="PIRSF" id="PIRSF005644">
    <property type="entry name" value="Hdrgns_mtr_HypE"/>
    <property type="match status" value="1"/>
</dbReference>
<protein>
    <submittedName>
        <fullName evidence="4">Hydrogenase expression/formation protein HypE</fullName>
    </submittedName>
</protein>
<dbReference type="PANTHER" id="PTHR30303">
    <property type="entry name" value="HYDROGENASE ISOENZYMES FORMATION PROTEIN HYPE"/>
    <property type="match status" value="1"/>
</dbReference>
<dbReference type="InterPro" id="IPR011854">
    <property type="entry name" value="HypE"/>
</dbReference>
<dbReference type="HOGENOM" id="CLU_049733_0_0_9"/>
<feature type="domain" description="PurM-like C-terminal" evidence="3">
    <location>
        <begin position="160"/>
        <end position="312"/>
    </location>
</feature>
<accession>D9SUL3</accession>
<dbReference type="EMBL" id="CP002160">
    <property type="protein sequence ID" value="ADL50918.1"/>
    <property type="molecule type" value="Genomic_DNA"/>
</dbReference>
<dbReference type="Gene3D" id="3.30.1330.10">
    <property type="entry name" value="PurM-like, N-terminal domain"/>
    <property type="match status" value="1"/>
</dbReference>
<evidence type="ECO:0000259" key="3">
    <source>
        <dbReference type="Pfam" id="PF02769"/>
    </source>
</evidence>